<dbReference type="InterPro" id="IPR013321">
    <property type="entry name" value="Arc_rbn_hlx_hlx"/>
</dbReference>
<dbReference type="EMBL" id="QWKH01000039">
    <property type="protein sequence ID" value="NBI34656.1"/>
    <property type="molecule type" value="Genomic_DNA"/>
</dbReference>
<evidence type="ECO:0008006" key="2">
    <source>
        <dbReference type="Google" id="ProtNLM"/>
    </source>
</evidence>
<comment type="caution">
    <text evidence="1">The sequence shown here is derived from an EMBL/GenBank/DDBJ whole genome shotgun (WGS) entry which is preliminary data.</text>
</comment>
<organism evidence="1">
    <name type="scientific">Muribaculaceae bacterium Z82</name>
    <dbReference type="NCBI Taxonomy" id="2304548"/>
    <lineage>
        <taxon>Bacteria</taxon>
        <taxon>Pseudomonadati</taxon>
        <taxon>Bacteroidota</taxon>
        <taxon>Bacteroidia</taxon>
        <taxon>Bacteroidales</taxon>
        <taxon>Muribaculaceae</taxon>
    </lineage>
</organism>
<evidence type="ECO:0000313" key="1">
    <source>
        <dbReference type="EMBL" id="NBI34656.1"/>
    </source>
</evidence>
<dbReference type="AlphaFoldDB" id="A0A7C9JDX2"/>
<dbReference type="Pfam" id="PF04221">
    <property type="entry name" value="RelB"/>
    <property type="match status" value="1"/>
</dbReference>
<gene>
    <name evidence="1" type="ORF">D1639_06355</name>
</gene>
<proteinExistence type="predicted"/>
<accession>A0A7C9JDX2</accession>
<protein>
    <recommendedName>
        <fullName evidence="2">Type II toxin-antitoxin system RelB/DinJ family antitoxin</fullName>
    </recommendedName>
</protein>
<sequence length="107" mass="11799">MVMATGQATINVRIDAVTKSRGDEVLKQFGISTTEAVKLLWRELARTKRPPQFLVESEVEAEKEQLRRKRAALVGLRGIAGRGADLSDDALDALMLQSRLADYEGLS</sequence>
<name>A0A7C9JDX2_9BACT</name>
<dbReference type="Gene3D" id="1.10.1220.10">
    <property type="entry name" value="Met repressor-like"/>
    <property type="match status" value="1"/>
</dbReference>
<dbReference type="InterPro" id="IPR007337">
    <property type="entry name" value="RelB/DinJ"/>
</dbReference>
<reference evidence="1" key="1">
    <citation type="submission" date="2018-08" db="EMBL/GenBank/DDBJ databases">
        <title>Murine metabolic-syndrome-specific gut microbial biobank.</title>
        <authorList>
            <person name="Liu C."/>
        </authorList>
    </citation>
    <scope>NUCLEOTIDE SEQUENCE [LARGE SCALE GENOMIC DNA]</scope>
    <source>
        <strain evidence="1">Z82</strain>
    </source>
</reference>
<dbReference type="GO" id="GO:0006355">
    <property type="term" value="P:regulation of DNA-templated transcription"/>
    <property type="evidence" value="ECO:0007669"/>
    <property type="project" value="InterPro"/>
</dbReference>